<protein>
    <recommendedName>
        <fullName evidence="1">STAS domain-containing protein</fullName>
    </recommendedName>
</protein>
<dbReference type="InterPro" id="IPR025847">
    <property type="entry name" value="MEDS_domain"/>
</dbReference>
<proteinExistence type="predicted"/>
<dbReference type="PROSITE" id="PS50801">
    <property type="entry name" value="STAS"/>
    <property type="match status" value="1"/>
</dbReference>
<dbReference type="AlphaFoldDB" id="A0A9W6V9F5"/>
<name>A0A9W6V9F5_9PSEU</name>
<accession>A0A9W6V9F5</accession>
<dbReference type="RefSeq" id="WP_285611617.1">
    <property type="nucleotide sequence ID" value="NZ_BSSD01000006.1"/>
</dbReference>
<evidence type="ECO:0000313" key="3">
    <source>
        <dbReference type="Proteomes" id="UP001165042"/>
    </source>
</evidence>
<dbReference type="InterPro" id="IPR036513">
    <property type="entry name" value="STAS_dom_sf"/>
</dbReference>
<dbReference type="SUPFAM" id="SSF52091">
    <property type="entry name" value="SpoIIaa-like"/>
    <property type="match status" value="1"/>
</dbReference>
<evidence type="ECO:0000313" key="2">
    <source>
        <dbReference type="EMBL" id="GLW93257.1"/>
    </source>
</evidence>
<dbReference type="Gene3D" id="3.30.750.24">
    <property type="entry name" value="STAS domain"/>
    <property type="match status" value="1"/>
</dbReference>
<gene>
    <name evidence="2" type="ORF">Aglo03_40730</name>
</gene>
<dbReference type="InterPro" id="IPR058548">
    <property type="entry name" value="MlaB-like_STAS"/>
</dbReference>
<dbReference type="Pfam" id="PF14417">
    <property type="entry name" value="MEDS"/>
    <property type="match status" value="1"/>
</dbReference>
<dbReference type="Proteomes" id="UP001165042">
    <property type="component" value="Unassembled WGS sequence"/>
</dbReference>
<organism evidence="2 3">
    <name type="scientific">Actinokineospora globicatena</name>
    <dbReference type="NCBI Taxonomy" id="103729"/>
    <lineage>
        <taxon>Bacteria</taxon>
        <taxon>Bacillati</taxon>
        <taxon>Actinomycetota</taxon>
        <taxon>Actinomycetes</taxon>
        <taxon>Pseudonocardiales</taxon>
        <taxon>Pseudonocardiaceae</taxon>
        <taxon>Actinokineospora</taxon>
    </lineage>
</organism>
<comment type="caution">
    <text evidence="2">The sequence shown here is derived from an EMBL/GenBank/DDBJ whole genome shotgun (WGS) entry which is preliminary data.</text>
</comment>
<sequence>MADLARRFADLPDFDNLRDRGAVRFKSLDGLYGTDAVVDTAEQVRTYAAETEEAVAAGFAGFRVAAEVTNLVRTPAQLDAFAGYEHAVDRYMAAYPFEALCAYNVPVLGTAAVDKLASMHPRGNVEGVPFHLHGWGQAGAVALEGELDLRAHDLFPWALDRAAPQWGPGEVVLDARELTFIDHRGLLRLAEQADRRGITIVLRTRRFSAARMVDILGIAGVRVEQVA</sequence>
<dbReference type="EMBL" id="BSSD01000006">
    <property type="protein sequence ID" value="GLW93257.1"/>
    <property type="molecule type" value="Genomic_DNA"/>
</dbReference>
<dbReference type="InterPro" id="IPR002645">
    <property type="entry name" value="STAS_dom"/>
</dbReference>
<dbReference type="Pfam" id="PF13466">
    <property type="entry name" value="STAS_2"/>
    <property type="match status" value="1"/>
</dbReference>
<feature type="domain" description="STAS" evidence="1">
    <location>
        <begin position="141"/>
        <end position="227"/>
    </location>
</feature>
<reference evidence="2" key="1">
    <citation type="submission" date="2023-02" db="EMBL/GenBank/DDBJ databases">
        <title>Actinokineospora globicatena NBRC 15670.</title>
        <authorList>
            <person name="Ichikawa N."/>
            <person name="Sato H."/>
            <person name="Tonouchi N."/>
        </authorList>
    </citation>
    <scope>NUCLEOTIDE SEQUENCE</scope>
    <source>
        <strain evidence="2">NBRC 15670</strain>
    </source>
</reference>
<evidence type="ECO:0000259" key="1">
    <source>
        <dbReference type="PROSITE" id="PS50801"/>
    </source>
</evidence>
<keyword evidence="3" id="KW-1185">Reference proteome</keyword>